<accession>A0A285S6B4</accession>
<evidence type="ECO:0000313" key="8">
    <source>
        <dbReference type="Proteomes" id="UP000219331"/>
    </source>
</evidence>
<organism evidence="7 8">
    <name type="scientific">Stappia indica</name>
    <dbReference type="NCBI Taxonomy" id="538381"/>
    <lineage>
        <taxon>Bacteria</taxon>
        <taxon>Pseudomonadati</taxon>
        <taxon>Pseudomonadota</taxon>
        <taxon>Alphaproteobacteria</taxon>
        <taxon>Hyphomicrobiales</taxon>
        <taxon>Stappiaceae</taxon>
        <taxon>Stappia</taxon>
    </lineage>
</organism>
<dbReference type="GO" id="GO:0005975">
    <property type="term" value="P:carbohydrate metabolic process"/>
    <property type="evidence" value="ECO:0007669"/>
    <property type="project" value="InterPro"/>
</dbReference>
<dbReference type="EMBL" id="OBML01000004">
    <property type="protein sequence ID" value="SOC02949.1"/>
    <property type="molecule type" value="Genomic_DNA"/>
</dbReference>
<dbReference type="InterPro" id="IPR036962">
    <property type="entry name" value="Glyco_hydro_3_N_sf"/>
</dbReference>
<dbReference type="SUPFAM" id="SSF51445">
    <property type="entry name" value="(Trans)glycosidases"/>
    <property type="match status" value="1"/>
</dbReference>
<protein>
    <recommendedName>
        <fullName evidence="3">beta-N-acetylhexosaminidase</fullName>
        <ecNumber evidence="3">3.2.1.52</ecNumber>
    </recommendedName>
</protein>
<dbReference type="AlphaFoldDB" id="A0A285S6B4"/>
<evidence type="ECO:0000256" key="1">
    <source>
        <dbReference type="ARBA" id="ARBA00001231"/>
    </source>
</evidence>
<dbReference type="PANTHER" id="PTHR30480:SF13">
    <property type="entry name" value="BETA-HEXOSAMINIDASE"/>
    <property type="match status" value="1"/>
</dbReference>
<comment type="catalytic activity">
    <reaction evidence="1">
        <text>Hydrolysis of terminal non-reducing N-acetyl-D-hexosamine residues in N-acetyl-beta-D-hexosaminides.</text>
        <dbReference type="EC" id="3.2.1.52"/>
    </reaction>
</comment>
<dbReference type="InterPro" id="IPR017853">
    <property type="entry name" value="GH"/>
</dbReference>
<evidence type="ECO:0000313" key="7">
    <source>
        <dbReference type="EMBL" id="SOC02949.1"/>
    </source>
</evidence>
<dbReference type="InterPro" id="IPR001764">
    <property type="entry name" value="Glyco_hydro_3_N"/>
</dbReference>
<dbReference type="OrthoDB" id="9786661at2"/>
<keyword evidence="8" id="KW-1185">Reference proteome</keyword>
<evidence type="ECO:0000256" key="4">
    <source>
        <dbReference type="ARBA" id="ARBA00022801"/>
    </source>
</evidence>
<proteinExistence type="inferred from homology"/>
<evidence type="ECO:0000256" key="3">
    <source>
        <dbReference type="ARBA" id="ARBA00012663"/>
    </source>
</evidence>
<reference evidence="7 8" key="1">
    <citation type="submission" date="2017-08" db="EMBL/GenBank/DDBJ databases">
        <authorList>
            <person name="de Groot N.N."/>
        </authorList>
    </citation>
    <scope>NUCLEOTIDE SEQUENCE [LARGE SCALE GENOMIC DNA]</scope>
    <source>
        <strain evidence="7 8">USBA 352</strain>
    </source>
</reference>
<gene>
    <name evidence="7" type="ORF">SAMN05421512_1047</name>
</gene>
<sequence>MTKAFITGCSGLSLNEKERAFLAREQPWGLILFGRNCESAEQIAALCAEFRDCVGRMDAPVLIDQEGGRVRRLRPPLVGDYPAGAVYGQLLAIDREAGLRAAFLGGQLIGTDLLEMGITVDCAPILDVPVAETSQAIGDRAYAASPEGVAAIGRAFADGLLAAGVLPVIKHMPGHGRATVDSHYHLPVVEEGLVELRETDFAPFRALADLPLGMTAHVIFTAVDPAHPATQSARVIEEIVRGAIGFDGLLMSDDLSMKALGGEVGERVELLFASGCDMALHCNGEMAEMVAVAGASPDLSGKALERAQAALRARLQPAPLDRAAARAEFDALLAEARALS</sequence>
<dbReference type="Proteomes" id="UP000219331">
    <property type="component" value="Unassembled WGS sequence"/>
</dbReference>
<dbReference type="STRING" id="538381.GCA_001696535_00386"/>
<dbReference type="Gene3D" id="3.20.20.300">
    <property type="entry name" value="Glycoside hydrolase, family 3, N-terminal domain"/>
    <property type="match status" value="1"/>
</dbReference>
<dbReference type="InterPro" id="IPR050226">
    <property type="entry name" value="NagZ_Beta-hexosaminidase"/>
</dbReference>
<dbReference type="RefSeq" id="WP_097174504.1">
    <property type="nucleotide sequence ID" value="NZ_OBML01000004.1"/>
</dbReference>
<dbReference type="GO" id="GO:0009254">
    <property type="term" value="P:peptidoglycan turnover"/>
    <property type="evidence" value="ECO:0007669"/>
    <property type="project" value="TreeGrafter"/>
</dbReference>
<dbReference type="GO" id="GO:0004563">
    <property type="term" value="F:beta-N-acetylhexosaminidase activity"/>
    <property type="evidence" value="ECO:0007669"/>
    <property type="project" value="UniProtKB-EC"/>
</dbReference>
<name>A0A285S6B4_9HYPH</name>
<comment type="similarity">
    <text evidence="2">Belongs to the glycosyl hydrolase 3 family.</text>
</comment>
<dbReference type="Pfam" id="PF00933">
    <property type="entry name" value="Glyco_hydro_3"/>
    <property type="match status" value="1"/>
</dbReference>
<evidence type="ECO:0000259" key="6">
    <source>
        <dbReference type="Pfam" id="PF00933"/>
    </source>
</evidence>
<keyword evidence="4" id="KW-0378">Hydrolase</keyword>
<dbReference type="EC" id="3.2.1.52" evidence="3"/>
<keyword evidence="5" id="KW-0326">Glycosidase</keyword>
<dbReference type="NCBIfam" id="NF003740">
    <property type="entry name" value="PRK05337.1"/>
    <property type="match status" value="1"/>
</dbReference>
<evidence type="ECO:0000256" key="2">
    <source>
        <dbReference type="ARBA" id="ARBA00005336"/>
    </source>
</evidence>
<feature type="domain" description="Glycoside hydrolase family 3 N-terminal" evidence="6">
    <location>
        <begin position="14"/>
        <end position="292"/>
    </location>
</feature>
<evidence type="ECO:0000256" key="5">
    <source>
        <dbReference type="ARBA" id="ARBA00023295"/>
    </source>
</evidence>
<dbReference type="PANTHER" id="PTHR30480">
    <property type="entry name" value="BETA-HEXOSAMINIDASE-RELATED"/>
    <property type="match status" value="1"/>
</dbReference>